<proteinExistence type="predicted"/>
<dbReference type="InterPro" id="IPR036909">
    <property type="entry name" value="Cyt_c-like_dom_sf"/>
</dbReference>
<dbReference type="AlphaFoldDB" id="A0A431VX73"/>
<comment type="pathway">
    <text evidence="2">One-carbon metabolism; methylamine degradation.</text>
</comment>
<evidence type="ECO:0000256" key="9">
    <source>
        <dbReference type="ARBA" id="ARBA00023002"/>
    </source>
</evidence>
<organism evidence="17 18">
    <name type="scientific">Bacillus yapensis</name>
    <dbReference type="NCBI Taxonomy" id="2492960"/>
    <lineage>
        <taxon>Bacteria</taxon>
        <taxon>Bacillati</taxon>
        <taxon>Bacillota</taxon>
        <taxon>Bacilli</taxon>
        <taxon>Bacillales</taxon>
        <taxon>Bacillaceae</taxon>
        <taxon>Bacillus</taxon>
    </lineage>
</organism>
<feature type="chain" id="PRO_5038335858" description="Methylamine utilization protein MauG" evidence="15">
    <location>
        <begin position="19"/>
        <end position="351"/>
    </location>
</feature>
<feature type="binding site" description="covalent" evidence="13">
    <location>
        <position position="235"/>
    </location>
    <ligand>
        <name>heme c</name>
        <dbReference type="ChEBI" id="CHEBI:61717"/>
        <label>2</label>
    </ligand>
</feature>
<protein>
    <recommendedName>
        <fullName evidence="12">Methylamine utilization protein MauG</fullName>
    </recommendedName>
</protein>
<feature type="binding site" description="axial binding residue" evidence="14">
    <location>
        <position position="239"/>
    </location>
    <ligand>
        <name>heme c</name>
        <dbReference type="ChEBI" id="CHEBI:61717"/>
        <label>2</label>
    </ligand>
    <ligandPart>
        <name>Fe</name>
        <dbReference type="ChEBI" id="CHEBI:18248"/>
    </ligandPart>
</feature>
<keyword evidence="10 14" id="KW-0408">Iron</keyword>
<comment type="caution">
    <text evidence="17">The sequence shown here is derived from an EMBL/GenBank/DDBJ whole genome shotgun (WGS) entry which is preliminary data.</text>
</comment>
<evidence type="ECO:0000256" key="3">
    <source>
        <dbReference type="ARBA" id="ARBA00022448"/>
    </source>
</evidence>
<keyword evidence="6 15" id="KW-0732">Signal</keyword>
<dbReference type="InterPro" id="IPR009056">
    <property type="entry name" value="Cyt_c-like_dom"/>
</dbReference>
<evidence type="ECO:0000256" key="2">
    <source>
        <dbReference type="ARBA" id="ARBA00004856"/>
    </source>
</evidence>
<keyword evidence="3" id="KW-0813">Transport</keyword>
<gene>
    <name evidence="17" type="ORF">EKG37_18545</name>
</gene>
<evidence type="ECO:0000313" key="17">
    <source>
        <dbReference type="EMBL" id="RTR27887.1"/>
    </source>
</evidence>
<dbReference type="InterPro" id="IPR004852">
    <property type="entry name" value="Di-haem_cyt_c_peroxidsae"/>
</dbReference>
<evidence type="ECO:0000256" key="10">
    <source>
        <dbReference type="ARBA" id="ARBA00023004"/>
    </source>
</evidence>
<keyword evidence="8" id="KW-0249">Electron transport</keyword>
<feature type="signal peptide" evidence="15">
    <location>
        <begin position="1"/>
        <end position="18"/>
    </location>
</feature>
<dbReference type="PANTHER" id="PTHR30600">
    <property type="entry name" value="CYTOCHROME C PEROXIDASE-RELATED"/>
    <property type="match status" value="1"/>
</dbReference>
<reference evidence="17 18" key="1">
    <citation type="submission" date="2018-12" db="EMBL/GenBank/DDBJ databases">
        <title>Bacillus yapensis draft genome sequence.</title>
        <authorList>
            <person name="Yu L."/>
            <person name="Xu X."/>
            <person name="Tang X."/>
        </authorList>
    </citation>
    <scope>NUCLEOTIDE SEQUENCE [LARGE SCALE GENOMIC DNA]</scope>
    <source>
        <strain evidence="17 18">XXST-01</strain>
    </source>
</reference>
<comment type="subcellular location">
    <subcellularLocation>
        <location evidence="1">Periplasm</location>
    </subcellularLocation>
</comment>
<evidence type="ECO:0000256" key="13">
    <source>
        <dbReference type="PIRSR" id="PIRSR000294-1"/>
    </source>
</evidence>
<keyword evidence="7" id="KW-0574">Periplasm</keyword>
<keyword evidence="9" id="KW-0560">Oxidoreductase</keyword>
<comment type="cofactor">
    <cofactor evidence="13">
        <name>heme</name>
        <dbReference type="ChEBI" id="CHEBI:30413"/>
    </cofactor>
    <text evidence="13">Binds 2 heme groups.</text>
</comment>
<feature type="binding site" description="covalent" evidence="13">
    <location>
        <position position="91"/>
    </location>
    <ligand>
        <name>heme c</name>
        <dbReference type="ChEBI" id="CHEBI:61717"/>
        <label>1</label>
    </ligand>
</feature>
<dbReference type="EMBL" id="RXNT01000017">
    <property type="protein sequence ID" value="RTR27887.1"/>
    <property type="molecule type" value="Genomic_DNA"/>
</dbReference>
<dbReference type="PROSITE" id="PS51007">
    <property type="entry name" value="CYTC"/>
    <property type="match status" value="2"/>
</dbReference>
<keyword evidence="18" id="KW-1185">Reference proteome</keyword>
<evidence type="ECO:0000256" key="1">
    <source>
        <dbReference type="ARBA" id="ARBA00004418"/>
    </source>
</evidence>
<accession>A0A431VX73</accession>
<evidence type="ECO:0000256" key="12">
    <source>
        <dbReference type="ARBA" id="ARBA00073576"/>
    </source>
</evidence>
<keyword evidence="5 14" id="KW-0479">Metal-binding</keyword>
<comment type="function">
    <text evidence="11">Involved in methylamine metabolism. Essential for the maturation of the beta subunit of MADH, presumably via a step in the biosynthesis of tryptophan tryptophylquinone (TTQ), the cofactor of MADH.</text>
</comment>
<evidence type="ECO:0000256" key="14">
    <source>
        <dbReference type="PIRSR" id="PIRSR000294-2"/>
    </source>
</evidence>
<dbReference type="Pfam" id="PF00034">
    <property type="entry name" value="Cytochrom_C"/>
    <property type="match status" value="1"/>
</dbReference>
<dbReference type="Pfam" id="PF03150">
    <property type="entry name" value="CCP_MauG"/>
    <property type="match status" value="1"/>
</dbReference>
<evidence type="ECO:0000256" key="15">
    <source>
        <dbReference type="SAM" id="SignalP"/>
    </source>
</evidence>
<keyword evidence="4 13" id="KW-0349">Heme</keyword>
<dbReference type="RefSeq" id="WP_126410280.1">
    <property type="nucleotide sequence ID" value="NZ_RXNT01000017.1"/>
</dbReference>
<dbReference type="Gene3D" id="1.10.760.10">
    <property type="entry name" value="Cytochrome c-like domain"/>
    <property type="match status" value="2"/>
</dbReference>
<feature type="binding site" description="covalent" evidence="13">
    <location>
        <position position="94"/>
    </location>
    <ligand>
        <name>heme c</name>
        <dbReference type="ChEBI" id="CHEBI:61717"/>
        <label>1</label>
    </ligand>
</feature>
<dbReference type="GO" id="GO:0042597">
    <property type="term" value="C:periplasmic space"/>
    <property type="evidence" value="ECO:0007669"/>
    <property type="project" value="UniProtKB-SubCell"/>
</dbReference>
<feature type="domain" description="Cytochrome c" evidence="16">
    <location>
        <begin position="220"/>
        <end position="338"/>
    </location>
</feature>
<evidence type="ECO:0000256" key="7">
    <source>
        <dbReference type="ARBA" id="ARBA00022764"/>
    </source>
</evidence>
<dbReference type="GO" id="GO:0046872">
    <property type="term" value="F:metal ion binding"/>
    <property type="evidence" value="ECO:0007669"/>
    <property type="project" value="UniProtKB-KW"/>
</dbReference>
<dbReference type="PROSITE" id="PS51257">
    <property type="entry name" value="PROKAR_LIPOPROTEIN"/>
    <property type="match status" value="1"/>
</dbReference>
<evidence type="ECO:0000313" key="18">
    <source>
        <dbReference type="Proteomes" id="UP000271374"/>
    </source>
</evidence>
<name>A0A431VX73_9BACI</name>
<feature type="binding site" description="covalent" evidence="13">
    <location>
        <position position="238"/>
    </location>
    <ligand>
        <name>heme c</name>
        <dbReference type="ChEBI" id="CHEBI:61717"/>
        <label>2</label>
    </ligand>
</feature>
<evidence type="ECO:0000256" key="4">
    <source>
        <dbReference type="ARBA" id="ARBA00022617"/>
    </source>
</evidence>
<feature type="binding site" description="axial binding residue" evidence="14">
    <location>
        <position position="95"/>
    </location>
    <ligand>
        <name>heme c</name>
        <dbReference type="ChEBI" id="CHEBI:61717"/>
        <label>1</label>
    </ligand>
    <ligandPart>
        <name>Fe</name>
        <dbReference type="ChEBI" id="CHEBI:18248"/>
    </ligandPart>
</feature>
<dbReference type="GO" id="GO:0020037">
    <property type="term" value="F:heme binding"/>
    <property type="evidence" value="ECO:0007669"/>
    <property type="project" value="InterPro"/>
</dbReference>
<feature type="domain" description="Cytochrome c" evidence="16">
    <location>
        <begin position="69"/>
        <end position="200"/>
    </location>
</feature>
<dbReference type="InterPro" id="IPR051395">
    <property type="entry name" value="Cytochrome_c_Peroxidase/MauG"/>
</dbReference>
<comment type="PTM">
    <text evidence="13">Binds 2 heme groups per subunit.</text>
</comment>
<evidence type="ECO:0000256" key="5">
    <source>
        <dbReference type="ARBA" id="ARBA00022723"/>
    </source>
</evidence>
<evidence type="ECO:0000256" key="6">
    <source>
        <dbReference type="ARBA" id="ARBA00022729"/>
    </source>
</evidence>
<evidence type="ECO:0000256" key="8">
    <source>
        <dbReference type="ARBA" id="ARBA00022982"/>
    </source>
</evidence>
<dbReference type="InterPro" id="IPR026259">
    <property type="entry name" value="MauG/Cytc_peroxidase"/>
</dbReference>
<evidence type="ECO:0000256" key="11">
    <source>
        <dbReference type="ARBA" id="ARBA00058991"/>
    </source>
</evidence>
<sequence length="351" mass="37739">MKSMKLLWTLLFSAVLLAACNTKEDAAAPEKEQAATEEQGVDAELEAAKAKFEPLGVVAVPANNELTDEKVALGEMLYFDERLSGNNKLSCASCHAPAAGYADGLQKFIGFEGFNGARNSPSIINSAYYKENFWDGRAGSLEEQAVGPIQAEGEMNQNLGELVTELSAVPGYVEEFNKVFNDQITADNIAKAIASFERTIVVTDTAFDKYLAGDEDAISAEAKEGMKLFVGKASCISCHAGPLLSDHNYHNLGMDGDDGRFAVTNNENDKGKFRTPGLRGVAHTGPYMHDGSLATLEEVVNYYNVGGGAHPNKSELLQPLSLTEEEVSYLVAFLESLGGEIPEAKKPELPL</sequence>
<dbReference type="FunFam" id="1.10.760.10:FF:000019">
    <property type="entry name" value="Di-heme cytochrome C peroxidase"/>
    <property type="match status" value="1"/>
</dbReference>
<dbReference type="OrthoDB" id="9772811at2"/>
<dbReference type="GO" id="GO:0004130">
    <property type="term" value="F:cytochrome-c peroxidase activity"/>
    <property type="evidence" value="ECO:0007669"/>
    <property type="project" value="TreeGrafter"/>
</dbReference>
<dbReference type="PANTHER" id="PTHR30600:SF10">
    <property type="entry name" value="BLL6722 PROTEIN"/>
    <property type="match status" value="1"/>
</dbReference>
<dbReference type="GO" id="GO:0009055">
    <property type="term" value="F:electron transfer activity"/>
    <property type="evidence" value="ECO:0007669"/>
    <property type="project" value="InterPro"/>
</dbReference>
<dbReference type="Proteomes" id="UP000271374">
    <property type="component" value="Unassembled WGS sequence"/>
</dbReference>
<dbReference type="SUPFAM" id="SSF46626">
    <property type="entry name" value="Cytochrome c"/>
    <property type="match status" value="2"/>
</dbReference>
<evidence type="ECO:0000259" key="16">
    <source>
        <dbReference type="PROSITE" id="PS51007"/>
    </source>
</evidence>
<dbReference type="PIRSF" id="PIRSF000294">
    <property type="entry name" value="Cytochrome-c_peroxidase"/>
    <property type="match status" value="1"/>
</dbReference>